<proteinExistence type="predicted"/>
<dbReference type="InterPro" id="IPR048578">
    <property type="entry name" value="Rv3651-like_C"/>
</dbReference>
<dbReference type="Proteomes" id="UP000295117">
    <property type="component" value="Unassembled WGS sequence"/>
</dbReference>
<sequence>MAREWLLLETLGDEPTVIASGNQPRNMVPLSAFLRRNRNLGLIRRIITAATKANRAASIGPPDSDSVIDIRPIAMPDGRVHGVWLWTGSTPPSAPPPAEGGAVVLNADTGALHMSDGAALAMGMAATEPHAEISMPELYRYLAPNPGETDVLGLIVTATEGMTYSATWPGVDSLGNPTLCHFASRLVVEPNNEGVPERLGRAINLRVGRPAPPVPLLEQQVLEATAEPGAYRALVMIASRKLIKWIDPPAPEWHWEFDPLGRPKIHPDDQANLNFMIDNAVFGATEAVIRFRCHDDSWESLHCSTNLVKLSEDATVALITHRRRPTTPL</sequence>
<evidence type="ECO:0008006" key="5">
    <source>
        <dbReference type="Google" id="ProtNLM"/>
    </source>
</evidence>
<organism evidence="3 4">
    <name type="scientific">Mycobacteroides salmoniphilum</name>
    <dbReference type="NCBI Taxonomy" id="404941"/>
    <lineage>
        <taxon>Bacteria</taxon>
        <taxon>Bacillati</taxon>
        <taxon>Actinomycetota</taxon>
        <taxon>Actinomycetes</taxon>
        <taxon>Mycobacteriales</taxon>
        <taxon>Mycobacteriaceae</taxon>
        <taxon>Mycobacteroides</taxon>
    </lineage>
</organism>
<evidence type="ECO:0000259" key="2">
    <source>
        <dbReference type="Pfam" id="PF21043"/>
    </source>
</evidence>
<accession>A0A4R8S1V5</accession>
<feature type="domain" description="Rv3651-like C-terminal" evidence="2">
    <location>
        <begin position="217"/>
        <end position="322"/>
    </location>
</feature>
<dbReference type="Pfam" id="PF18007">
    <property type="entry name" value="Rv3651-like_N"/>
    <property type="match status" value="1"/>
</dbReference>
<evidence type="ECO:0000313" key="3">
    <source>
        <dbReference type="EMBL" id="TDZ83151.1"/>
    </source>
</evidence>
<feature type="domain" description="Rv3651-like N-terminal" evidence="1">
    <location>
        <begin position="4"/>
        <end position="96"/>
    </location>
</feature>
<dbReference type="AlphaFoldDB" id="A0A4R8S1V5"/>
<gene>
    <name evidence="3" type="ORF">DE4585_01946</name>
</gene>
<dbReference type="EMBL" id="PECH01000006">
    <property type="protein sequence ID" value="TDZ83151.1"/>
    <property type="molecule type" value="Genomic_DNA"/>
</dbReference>
<dbReference type="RefSeq" id="WP_134070884.1">
    <property type="nucleotide sequence ID" value="NZ_PECH01000006.1"/>
</dbReference>
<evidence type="ECO:0000313" key="4">
    <source>
        <dbReference type="Proteomes" id="UP000295117"/>
    </source>
</evidence>
<protein>
    <recommendedName>
        <fullName evidence="5">Rv3651-like N-terminal domain-containing protein</fullName>
    </recommendedName>
</protein>
<evidence type="ECO:0000259" key="1">
    <source>
        <dbReference type="Pfam" id="PF18007"/>
    </source>
</evidence>
<dbReference type="InterPro" id="IPR041458">
    <property type="entry name" value="Rv3651-like_N"/>
</dbReference>
<name>A0A4R8S1V5_9MYCO</name>
<comment type="caution">
    <text evidence="3">The sequence shown here is derived from an EMBL/GenBank/DDBJ whole genome shotgun (WGS) entry which is preliminary data.</text>
</comment>
<reference evidence="3 4" key="1">
    <citation type="journal article" date="2019" name="Sci. Rep.">
        <title>Extended insight into the Mycobacterium chelonae-abscessus complex through whole genome sequencing of Mycobacterium salmoniphilum outbreak and Mycobacterium salmoniphilum-like strains.</title>
        <authorList>
            <person name="Behra P.R.K."/>
            <person name="Das S."/>
            <person name="Pettersson B.M.F."/>
            <person name="Shirreff L."/>
            <person name="DuCote T."/>
            <person name="Jacobsson K.G."/>
            <person name="Ennis D.G."/>
            <person name="Kirsebom L.A."/>
        </authorList>
    </citation>
    <scope>NUCLEOTIDE SEQUENCE [LARGE SCALE GENOMIC DNA]</scope>
    <source>
        <strain evidence="3 4">DE 4585</strain>
    </source>
</reference>
<dbReference type="Pfam" id="PF21043">
    <property type="entry name" value="Rv3651-like_C"/>
    <property type="match status" value="1"/>
</dbReference>